<evidence type="ECO:0000313" key="9">
    <source>
        <dbReference type="Proteomes" id="UP001148313"/>
    </source>
</evidence>
<dbReference type="GO" id="GO:0016787">
    <property type="term" value="F:hydrolase activity"/>
    <property type="evidence" value="ECO:0007669"/>
    <property type="project" value="UniProtKB-KW"/>
</dbReference>
<evidence type="ECO:0000256" key="4">
    <source>
        <dbReference type="ARBA" id="ARBA00022917"/>
    </source>
</evidence>
<reference evidence="8" key="1">
    <citation type="submission" date="2022-11" db="EMBL/GenBank/DDBJ databases">
        <title>Hoeflea poritis sp. nov., isolated from scleractinian coral Porites lutea.</title>
        <authorList>
            <person name="Zhang G."/>
            <person name="Wei Q."/>
            <person name="Cai L."/>
        </authorList>
    </citation>
    <scope>NUCLEOTIDE SEQUENCE</scope>
    <source>
        <strain evidence="8">E7-10</strain>
    </source>
</reference>
<dbReference type="Gene3D" id="3.30.70.2570">
    <property type="entry name" value="Elongation factor 4, C-terminal domain"/>
    <property type="match status" value="1"/>
</dbReference>
<sequence length="606" mass="67075">MTASSRIPLSRIRNFSIVAHIDHGKSTLADRLIQMTGGLADREMSDQLLDNMDIERERGITIKAQTVRLHYKASDGETYVLNLIDTPGHVDFAYEVSRSLSACEGSLLVVDASQGVEAQTLANVYQAIDNDHEIVTVLNKVDLPAAEPERVKEQIEEVIGLDASDAIEISAKTGQGIPDVLEAIVQRLPAPREGDADAPLKALLVDSWYDAYLGVIVLVRVIDGVLKKGQTIRMMGTDARYLIDRVGVITPKMANVDGLGPGEIGFITASIKEVADTRVGDTITEDKRQTEKALPGFKPAQPVVFCGLFPVDAADFEDLRSAMGKLRLNDASFSFEMETSAALGFGFRCGFLGLLHLEIIQERLEREFDLDLIATAPSVVYELVMTDGSKRELHNPADMPDVVKIAEIHEPWIRATILTPDEYLGPILKLCQDRRGIQVELTYVGARAMLTYDLPLNEVVFDFYDRLKSISKGYASFDYQITELRTGDLVKMQILVNGEPVDALSMMVHRAAAEKRGREMCEKLKDLIPRHMFKIPIQAAIGGSIIARETISALRKDVTAKCYGGDATRKRKLLEKQKAGKKRMRQFGKVDIPQEAFIAALKMKDD</sequence>
<comment type="function">
    <text evidence="6">Required for accurate and efficient protein synthesis under certain stress conditions. May act as a fidelity factor of the translation reaction, by catalyzing a one-codon backward translocation of tRNAs on improperly translocated ribosomes. Back-translocation proceeds from a post-translocation (POST) complex to a pre-translocation (PRE) complex, thus giving elongation factor G a second chance to translocate the tRNAs correctly. Binds to ribosomes in a GTP-dependent manner.</text>
</comment>
<dbReference type="PROSITE" id="PS00301">
    <property type="entry name" value="G_TR_1"/>
    <property type="match status" value="1"/>
</dbReference>
<evidence type="ECO:0000313" key="8">
    <source>
        <dbReference type="EMBL" id="MDA4845221.1"/>
    </source>
</evidence>
<dbReference type="Proteomes" id="UP001148313">
    <property type="component" value="Unassembled WGS sequence"/>
</dbReference>
<dbReference type="PRINTS" id="PR00315">
    <property type="entry name" value="ELONGATNFCT"/>
</dbReference>
<dbReference type="InterPro" id="IPR013842">
    <property type="entry name" value="LepA_CTD"/>
</dbReference>
<feature type="domain" description="Tr-type G" evidence="7">
    <location>
        <begin position="10"/>
        <end position="192"/>
    </location>
</feature>
<dbReference type="Pfam" id="PF00009">
    <property type="entry name" value="GTP_EFTU"/>
    <property type="match status" value="1"/>
</dbReference>
<dbReference type="InterPro" id="IPR027417">
    <property type="entry name" value="P-loop_NTPase"/>
</dbReference>
<dbReference type="CDD" id="cd03709">
    <property type="entry name" value="lepA_C"/>
    <property type="match status" value="1"/>
</dbReference>
<dbReference type="SUPFAM" id="SSF54980">
    <property type="entry name" value="EF-G C-terminal domain-like"/>
    <property type="match status" value="2"/>
</dbReference>
<dbReference type="EC" id="3.6.5.n1" evidence="6"/>
<dbReference type="Gene3D" id="3.30.70.870">
    <property type="entry name" value="Elongation Factor G (Translational Gtpase), domain 3"/>
    <property type="match status" value="1"/>
</dbReference>
<comment type="caution">
    <text evidence="8">The sequence shown here is derived from an EMBL/GenBank/DDBJ whole genome shotgun (WGS) entry which is preliminary data.</text>
</comment>
<dbReference type="CDD" id="cd01890">
    <property type="entry name" value="LepA"/>
    <property type="match status" value="1"/>
</dbReference>
<dbReference type="PROSITE" id="PS51722">
    <property type="entry name" value="G_TR_2"/>
    <property type="match status" value="1"/>
</dbReference>
<gene>
    <name evidence="6 8" type="primary">lepA</name>
    <name evidence="8" type="ORF">OOZ53_07655</name>
</gene>
<evidence type="ECO:0000259" key="7">
    <source>
        <dbReference type="PROSITE" id="PS51722"/>
    </source>
</evidence>
<name>A0ABT4VKH7_9HYPH</name>
<keyword evidence="3 6" id="KW-0378">Hydrolase</keyword>
<feature type="binding site" evidence="6">
    <location>
        <begin position="139"/>
        <end position="142"/>
    </location>
    <ligand>
        <name>GTP</name>
        <dbReference type="ChEBI" id="CHEBI:37565"/>
    </ligand>
</feature>
<keyword evidence="5 6" id="KW-0342">GTP-binding</keyword>
<dbReference type="InterPro" id="IPR038363">
    <property type="entry name" value="LepA_C_sf"/>
</dbReference>
<evidence type="ECO:0000256" key="5">
    <source>
        <dbReference type="ARBA" id="ARBA00023134"/>
    </source>
</evidence>
<feature type="binding site" evidence="6">
    <location>
        <begin position="22"/>
        <end position="27"/>
    </location>
    <ligand>
        <name>GTP</name>
        <dbReference type="ChEBI" id="CHEBI:37565"/>
    </ligand>
</feature>
<dbReference type="NCBIfam" id="TIGR00231">
    <property type="entry name" value="small_GTP"/>
    <property type="match status" value="1"/>
</dbReference>
<dbReference type="InterPro" id="IPR005225">
    <property type="entry name" value="Small_GTP-bd"/>
</dbReference>
<evidence type="ECO:0000256" key="3">
    <source>
        <dbReference type="ARBA" id="ARBA00022801"/>
    </source>
</evidence>
<dbReference type="InterPro" id="IPR000795">
    <property type="entry name" value="T_Tr_GTP-bd_dom"/>
</dbReference>
<dbReference type="InterPro" id="IPR035654">
    <property type="entry name" value="LepA_IV"/>
</dbReference>
<dbReference type="NCBIfam" id="TIGR01393">
    <property type="entry name" value="lepA"/>
    <property type="match status" value="1"/>
</dbReference>
<keyword evidence="2 6" id="KW-0547">Nucleotide-binding</keyword>
<evidence type="ECO:0000256" key="1">
    <source>
        <dbReference type="ARBA" id="ARBA00005454"/>
    </source>
</evidence>
<proteinExistence type="inferred from homology"/>
<dbReference type="Pfam" id="PF03144">
    <property type="entry name" value="GTP_EFTU_D2"/>
    <property type="match status" value="1"/>
</dbReference>
<organism evidence="8 9">
    <name type="scientific">Hoeflea poritis</name>
    <dbReference type="NCBI Taxonomy" id="2993659"/>
    <lineage>
        <taxon>Bacteria</taxon>
        <taxon>Pseudomonadati</taxon>
        <taxon>Pseudomonadota</taxon>
        <taxon>Alphaproteobacteria</taxon>
        <taxon>Hyphomicrobiales</taxon>
        <taxon>Rhizobiaceae</taxon>
        <taxon>Hoeflea</taxon>
    </lineage>
</organism>
<evidence type="ECO:0000256" key="6">
    <source>
        <dbReference type="HAMAP-Rule" id="MF_00071"/>
    </source>
</evidence>
<comment type="subcellular location">
    <subcellularLocation>
        <location evidence="6">Cell membrane</location>
        <topology evidence="6">Peripheral membrane protein</topology>
        <orientation evidence="6">Cytoplasmic side</orientation>
    </subcellularLocation>
</comment>
<dbReference type="CDD" id="cd16260">
    <property type="entry name" value="EF4_III"/>
    <property type="match status" value="1"/>
</dbReference>
<dbReference type="RefSeq" id="WP_271088826.1">
    <property type="nucleotide sequence ID" value="NZ_JAPJZH010000004.1"/>
</dbReference>
<dbReference type="Pfam" id="PF00679">
    <property type="entry name" value="EFG_C"/>
    <property type="match status" value="1"/>
</dbReference>
<dbReference type="CDD" id="cd03699">
    <property type="entry name" value="EF4_II"/>
    <property type="match status" value="1"/>
</dbReference>
<accession>A0ABT4VKH7</accession>
<protein>
    <recommendedName>
        <fullName evidence="6">Elongation factor 4</fullName>
        <shortName evidence="6">EF-4</shortName>
        <ecNumber evidence="6">3.6.5.n1</ecNumber>
    </recommendedName>
    <alternativeName>
        <fullName evidence="6">Ribosomal back-translocase LepA</fullName>
    </alternativeName>
</protein>
<dbReference type="Gene3D" id="3.30.70.240">
    <property type="match status" value="1"/>
</dbReference>
<dbReference type="Pfam" id="PF06421">
    <property type="entry name" value="LepA_C"/>
    <property type="match status" value="1"/>
</dbReference>
<dbReference type="EMBL" id="JAPJZH010000004">
    <property type="protein sequence ID" value="MDA4845221.1"/>
    <property type="molecule type" value="Genomic_DNA"/>
</dbReference>
<dbReference type="Gene3D" id="2.40.30.10">
    <property type="entry name" value="Translation factors"/>
    <property type="match status" value="1"/>
</dbReference>
<keyword evidence="8" id="KW-0251">Elongation factor</keyword>
<dbReference type="InterPro" id="IPR004161">
    <property type="entry name" value="EFTu-like_2"/>
</dbReference>
<dbReference type="HAMAP" id="MF_00071">
    <property type="entry name" value="LepA"/>
    <property type="match status" value="1"/>
</dbReference>
<keyword evidence="9" id="KW-1185">Reference proteome</keyword>
<evidence type="ECO:0000256" key="2">
    <source>
        <dbReference type="ARBA" id="ARBA00022741"/>
    </source>
</evidence>
<dbReference type="PANTHER" id="PTHR43512:SF4">
    <property type="entry name" value="TRANSLATION FACTOR GUF1 HOMOLOG, CHLOROPLASTIC"/>
    <property type="match status" value="1"/>
</dbReference>
<comment type="similarity">
    <text evidence="1 6">Belongs to the TRAFAC class translation factor GTPase superfamily. Classic translation factor GTPase family. LepA subfamily.</text>
</comment>
<dbReference type="InterPro" id="IPR000640">
    <property type="entry name" value="EFG_V-like"/>
</dbReference>
<comment type="catalytic activity">
    <reaction evidence="6">
        <text>GTP + H2O = GDP + phosphate + H(+)</text>
        <dbReference type="Rhea" id="RHEA:19669"/>
        <dbReference type="ChEBI" id="CHEBI:15377"/>
        <dbReference type="ChEBI" id="CHEBI:15378"/>
        <dbReference type="ChEBI" id="CHEBI:37565"/>
        <dbReference type="ChEBI" id="CHEBI:43474"/>
        <dbReference type="ChEBI" id="CHEBI:58189"/>
        <dbReference type="EC" id="3.6.5.n1"/>
    </reaction>
</comment>
<dbReference type="SUPFAM" id="SSF52540">
    <property type="entry name" value="P-loop containing nucleoside triphosphate hydrolases"/>
    <property type="match status" value="1"/>
</dbReference>
<dbReference type="InterPro" id="IPR006297">
    <property type="entry name" value="EF-4"/>
</dbReference>
<keyword evidence="6" id="KW-0472">Membrane</keyword>
<keyword evidence="4 6" id="KW-0648">Protein biosynthesis</keyword>
<dbReference type="InterPro" id="IPR035647">
    <property type="entry name" value="EFG_III/V"/>
</dbReference>
<dbReference type="Gene3D" id="3.40.50.300">
    <property type="entry name" value="P-loop containing nucleotide triphosphate hydrolases"/>
    <property type="match status" value="1"/>
</dbReference>
<keyword evidence="6" id="KW-1003">Cell membrane</keyword>
<dbReference type="InterPro" id="IPR031157">
    <property type="entry name" value="G_TR_CS"/>
</dbReference>
<dbReference type="PANTHER" id="PTHR43512">
    <property type="entry name" value="TRANSLATION FACTOR GUF1-RELATED"/>
    <property type="match status" value="1"/>
</dbReference>
<dbReference type="GO" id="GO:0003746">
    <property type="term" value="F:translation elongation factor activity"/>
    <property type="evidence" value="ECO:0007669"/>
    <property type="project" value="UniProtKB-KW"/>
</dbReference>